<dbReference type="GeneID" id="67018484"/>
<evidence type="ECO:0000256" key="5">
    <source>
        <dbReference type="SAM" id="SignalP"/>
    </source>
</evidence>
<dbReference type="PANTHER" id="PTHR34997:SF2">
    <property type="entry name" value="LYSM DOMAIN-CONTAINING PROTEIN-RELATED"/>
    <property type="match status" value="1"/>
</dbReference>
<feature type="signal peptide" evidence="5">
    <location>
        <begin position="1"/>
        <end position="33"/>
    </location>
</feature>
<dbReference type="Proteomes" id="UP000676310">
    <property type="component" value="Unassembled WGS sequence"/>
</dbReference>
<feature type="domain" description="LysM" evidence="6">
    <location>
        <begin position="309"/>
        <end position="355"/>
    </location>
</feature>
<dbReference type="EMBL" id="CAJRGZ010000015">
    <property type="protein sequence ID" value="CAG5140205.1"/>
    <property type="molecule type" value="Genomic_DNA"/>
</dbReference>
<accession>A0A8J2MWA8</accession>
<dbReference type="InterPro" id="IPR052210">
    <property type="entry name" value="LysM1-like"/>
</dbReference>
<evidence type="ECO:0000256" key="1">
    <source>
        <dbReference type="ARBA" id="ARBA00022669"/>
    </source>
</evidence>
<proteinExistence type="predicted"/>
<dbReference type="SMART" id="SM00257">
    <property type="entry name" value="LysM"/>
    <property type="match status" value="4"/>
</dbReference>
<dbReference type="PROSITE" id="PS51782">
    <property type="entry name" value="LYSM"/>
    <property type="match status" value="4"/>
</dbReference>
<dbReference type="PANTHER" id="PTHR34997">
    <property type="entry name" value="AM15"/>
    <property type="match status" value="1"/>
</dbReference>
<keyword evidence="2 5" id="KW-0732">Signal</keyword>
<feature type="compositionally biased region" description="Low complexity" evidence="4">
    <location>
        <begin position="112"/>
        <end position="134"/>
    </location>
</feature>
<organism evidence="7 8">
    <name type="scientific">Alternaria atra</name>
    <dbReference type="NCBI Taxonomy" id="119953"/>
    <lineage>
        <taxon>Eukaryota</taxon>
        <taxon>Fungi</taxon>
        <taxon>Dikarya</taxon>
        <taxon>Ascomycota</taxon>
        <taxon>Pezizomycotina</taxon>
        <taxon>Dothideomycetes</taxon>
        <taxon>Pleosporomycetidae</taxon>
        <taxon>Pleosporales</taxon>
        <taxon>Pleosporineae</taxon>
        <taxon>Pleosporaceae</taxon>
        <taxon>Alternaria</taxon>
        <taxon>Alternaria sect. Ulocladioides</taxon>
    </lineage>
</organism>
<dbReference type="GO" id="GO:0008061">
    <property type="term" value="F:chitin binding"/>
    <property type="evidence" value="ECO:0007669"/>
    <property type="project" value="UniProtKB-KW"/>
</dbReference>
<dbReference type="RefSeq" id="XP_043164187.1">
    <property type="nucleotide sequence ID" value="XM_043308252.1"/>
</dbReference>
<evidence type="ECO:0000313" key="7">
    <source>
        <dbReference type="EMBL" id="CAG5140205.1"/>
    </source>
</evidence>
<evidence type="ECO:0000256" key="2">
    <source>
        <dbReference type="ARBA" id="ARBA00022729"/>
    </source>
</evidence>
<dbReference type="AlphaFoldDB" id="A0A8J2MWA8"/>
<dbReference type="Pfam" id="PF01476">
    <property type="entry name" value="LysM"/>
    <property type="match status" value="3"/>
</dbReference>
<keyword evidence="3" id="KW-0843">Virulence</keyword>
<protein>
    <recommendedName>
        <fullName evidence="6">LysM domain-containing protein</fullName>
    </recommendedName>
</protein>
<dbReference type="OrthoDB" id="2281372at2759"/>
<reference evidence="7" key="1">
    <citation type="submission" date="2021-05" db="EMBL/GenBank/DDBJ databases">
        <authorList>
            <person name="Stam R."/>
        </authorList>
    </citation>
    <scope>NUCLEOTIDE SEQUENCE</scope>
    <source>
        <strain evidence="7">CS162</strain>
    </source>
</reference>
<evidence type="ECO:0000259" key="6">
    <source>
        <dbReference type="PROSITE" id="PS51782"/>
    </source>
</evidence>
<gene>
    <name evidence="7" type="ORF">ALTATR162_LOCUS658</name>
</gene>
<name>A0A8J2MWA8_9PLEO</name>
<dbReference type="Gene3D" id="3.10.350.10">
    <property type="entry name" value="LysM domain"/>
    <property type="match status" value="4"/>
</dbReference>
<keyword evidence="1" id="KW-0147">Chitin-binding</keyword>
<evidence type="ECO:0000256" key="4">
    <source>
        <dbReference type="SAM" id="MobiDB-lite"/>
    </source>
</evidence>
<dbReference type="SUPFAM" id="SSF54106">
    <property type="entry name" value="LysM domain"/>
    <property type="match status" value="4"/>
</dbReference>
<feature type="region of interest" description="Disordered" evidence="4">
    <location>
        <begin position="112"/>
        <end position="136"/>
    </location>
</feature>
<feature type="domain" description="LysM" evidence="6">
    <location>
        <begin position="144"/>
        <end position="191"/>
    </location>
</feature>
<dbReference type="InterPro" id="IPR018392">
    <property type="entry name" value="LysM"/>
</dbReference>
<feature type="chain" id="PRO_5035236134" description="LysM domain-containing protein" evidence="5">
    <location>
        <begin position="34"/>
        <end position="357"/>
    </location>
</feature>
<sequence length="357" mass="37908">MVTGQLVFQSVNMVSSTLILSVSTLLLAKSAASAVIQKRDCGFVWPASAGDTCKSLASDWDITETEFIRWNNGVKCDALVTGQNYCLLWDGPEPTASATTSKSSVVSSSTVPASSASKSATPTTTTAPSGPSPTQNGIASDCKSFYKVSSGDSCGSIVSKYGTFSLTDFYKWNPAVGNQCAGLWLDYYVCVGVTGTPTTKPTTTAAPVPTSNAPGPIQEGIASDCQRYHEIVSGDQCAAIVSKYKTFTLQDFYKWNPAVGSNCQSLWLSYYVCIGVKGTPTQPVTTTAPQPTSNVPSPTQPNVNKSCKKWYKAVSGDYCAKIATQFNISLTKFYGLNPDVGSNCGSLWLDYYVCVAN</sequence>
<evidence type="ECO:0000256" key="3">
    <source>
        <dbReference type="ARBA" id="ARBA00023026"/>
    </source>
</evidence>
<dbReference type="CDD" id="cd00118">
    <property type="entry name" value="LysM"/>
    <property type="match status" value="3"/>
</dbReference>
<keyword evidence="8" id="KW-1185">Reference proteome</keyword>
<comment type="caution">
    <text evidence="7">The sequence shown here is derived from an EMBL/GenBank/DDBJ whole genome shotgun (WGS) entry which is preliminary data.</text>
</comment>
<feature type="domain" description="LysM" evidence="6">
    <location>
        <begin position="227"/>
        <end position="274"/>
    </location>
</feature>
<feature type="domain" description="LysM" evidence="6">
    <location>
        <begin position="43"/>
        <end position="87"/>
    </location>
</feature>
<evidence type="ECO:0000313" key="8">
    <source>
        <dbReference type="Proteomes" id="UP000676310"/>
    </source>
</evidence>
<dbReference type="InterPro" id="IPR036779">
    <property type="entry name" value="LysM_dom_sf"/>
</dbReference>